<dbReference type="InterPro" id="IPR003961">
    <property type="entry name" value="FN3_dom"/>
</dbReference>
<protein>
    <recommendedName>
        <fullName evidence="1">Fibronectin type-III domain-containing protein</fullName>
    </recommendedName>
</protein>
<evidence type="ECO:0000313" key="3">
    <source>
        <dbReference type="Proteomes" id="UP001591681"/>
    </source>
</evidence>
<organism evidence="2 3">
    <name type="scientific">Coilia grayii</name>
    <name type="common">Gray's grenadier anchovy</name>
    <dbReference type="NCBI Taxonomy" id="363190"/>
    <lineage>
        <taxon>Eukaryota</taxon>
        <taxon>Metazoa</taxon>
        <taxon>Chordata</taxon>
        <taxon>Craniata</taxon>
        <taxon>Vertebrata</taxon>
        <taxon>Euteleostomi</taxon>
        <taxon>Actinopterygii</taxon>
        <taxon>Neopterygii</taxon>
        <taxon>Teleostei</taxon>
        <taxon>Clupei</taxon>
        <taxon>Clupeiformes</taxon>
        <taxon>Clupeoidei</taxon>
        <taxon>Engraulidae</taxon>
        <taxon>Coilinae</taxon>
        <taxon>Coilia</taxon>
    </lineage>
</organism>
<dbReference type="AlphaFoldDB" id="A0ABD1IWB0"/>
<dbReference type="Gene3D" id="2.60.40.10">
    <property type="entry name" value="Immunoglobulins"/>
    <property type="match status" value="1"/>
</dbReference>
<dbReference type="Proteomes" id="UP001591681">
    <property type="component" value="Unassembled WGS sequence"/>
</dbReference>
<dbReference type="SMART" id="SM00060">
    <property type="entry name" value="FN3"/>
    <property type="match status" value="2"/>
</dbReference>
<dbReference type="PROSITE" id="PS50853">
    <property type="entry name" value="FN3"/>
    <property type="match status" value="1"/>
</dbReference>
<dbReference type="PANTHER" id="PTHR34488:SF1">
    <property type="entry name" value="SI:CH211-245H14.1-RELATED"/>
    <property type="match status" value="1"/>
</dbReference>
<evidence type="ECO:0000259" key="1">
    <source>
        <dbReference type="PROSITE" id="PS50853"/>
    </source>
</evidence>
<dbReference type="Pfam" id="PF00041">
    <property type="entry name" value="fn3"/>
    <property type="match status" value="1"/>
</dbReference>
<proteinExistence type="predicted"/>
<reference evidence="2 3" key="1">
    <citation type="submission" date="2024-09" db="EMBL/GenBank/DDBJ databases">
        <title>A chromosome-level genome assembly of Gray's grenadier anchovy, Coilia grayii.</title>
        <authorList>
            <person name="Fu Z."/>
        </authorList>
    </citation>
    <scope>NUCLEOTIDE SEQUENCE [LARGE SCALE GENOMIC DNA]</scope>
    <source>
        <strain evidence="2">G4</strain>
        <tissue evidence="2">Muscle</tissue>
    </source>
</reference>
<dbReference type="InterPro" id="IPR036116">
    <property type="entry name" value="FN3_sf"/>
</dbReference>
<feature type="domain" description="Fibronectin type-III" evidence="1">
    <location>
        <begin position="58"/>
        <end position="147"/>
    </location>
</feature>
<gene>
    <name evidence="2" type="ORF">ACEWY4_025000</name>
</gene>
<sequence>MVVSDSTLGSNNTVFVCVLIIEIPAPVDLEVEAHENSFVASWRKIQPHERVISSGIPPPGPIQFTEITPNSVCLLWRPPDGFGGPWKFRVTCSGENRHDTDSTTFNSYNFSCLSPGKRYDFTVVTIGEHDQLSQHVSATTYTEMPMPVELQVKVDTDSIQASWRKPEGLDKPTYVVSLCKNTTCCLRTITTTSEQYCFPNLDLDMTYTVGVSVTFENHRQGKVATKSVKTEMPIKKFHTIVIGNTQEHHLLVKQKLISQGLAEVNGVDGADFILAFCVIVSRVGTDMEAALKNIPGTKPAILVVMHHTFDPDYVIPDTSRFARGRDITVVDILFHEDKGILMSQKNKEAEHKMLEVVQTQIPVSRSGKGIWPNKNSSSTVAVCAAETQPREVSTQPASSLSSGSGKVTYFTLVSGNTLGIHERIRERILEKASLTEVPSMEHCELILAFCPIVSSVQLDIERACKRIPDSKAAILVVMHHTFNPDHVPIEGSGYAKRSNLLVVHCLFHEDQGFLKCLRNDGVVNCIITWLQENFPSSVASTAESVSIKDSFMDKFESLKSRFGW</sequence>
<dbReference type="InterPro" id="IPR013783">
    <property type="entry name" value="Ig-like_fold"/>
</dbReference>
<dbReference type="SUPFAM" id="SSF49265">
    <property type="entry name" value="Fibronectin type III"/>
    <property type="match status" value="1"/>
</dbReference>
<comment type="caution">
    <text evidence="2">The sequence shown here is derived from an EMBL/GenBank/DDBJ whole genome shotgun (WGS) entry which is preliminary data.</text>
</comment>
<keyword evidence="3" id="KW-1185">Reference proteome</keyword>
<dbReference type="CDD" id="cd00063">
    <property type="entry name" value="FN3"/>
    <property type="match status" value="1"/>
</dbReference>
<name>A0ABD1IWB0_9TELE</name>
<dbReference type="PANTHER" id="PTHR34488">
    <property type="entry name" value="SI:CH211-245H14.1-RELATED"/>
    <property type="match status" value="1"/>
</dbReference>
<dbReference type="EMBL" id="JBHFQA010000022">
    <property type="protein sequence ID" value="KAL2079256.1"/>
    <property type="molecule type" value="Genomic_DNA"/>
</dbReference>
<accession>A0ABD1IWB0</accession>
<evidence type="ECO:0000313" key="2">
    <source>
        <dbReference type="EMBL" id="KAL2079256.1"/>
    </source>
</evidence>